<feature type="compositionally biased region" description="Low complexity" evidence="1">
    <location>
        <begin position="67"/>
        <end position="76"/>
    </location>
</feature>
<accession>A0A8H8DF45</accession>
<comment type="caution">
    <text evidence="2">The sequence shown here is derived from an EMBL/GenBank/DDBJ whole genome shotgun (WGS) entry which is preliminary data.</text>
</comment>
<evidence type="ECO:0000313" key="2">
    <source>
        <dbReference type="EMBL" id="KAG5456008.1"/>
    </source>
</evidence>
<keyword evidence="3" id="KW-1185">Reference proteome</keyword>
<reference evidence="2 3" key="1">
    <citation type="journal article" name="Sci. Rep.">
        <title>Genome-scale phylogenetic analyses confirm Olpidium as the closest living zoosporic fungus to the non-flagellated, terrestrial fungi.</title>
        <authorList>
            <person name="Chang Y."/>
            <person name="Rochon D."/>
            <person name="Sekimoto S."/>
            <person name="Wang Y."/>
            <person name="Chovatia M."/>
            <person name="Sandor L."/>
            <person name="Salamov A."/>
            <person name="Grigoriev I.V."/>
            <person name="Stajich J.E."/>
            <person name="Spatafora J.W."/>
        </authorList>
    </citation>
    <scope>NUCLEOTIDE SEQUENCE [LARGE SCALE GENOMIC DNA]</scope>
    <source>
        <strain evidence="2">S191</strain>
    </source>
</reference>
<evidence type="ECO:0000313" key="3">
    <source>
        <dbReference type="Proteomes" id="UP000673691"/>
    </source>
</evidence>
<dbReference type="EMBL" id="JAEFCI010012429">
    <property type="protein sequence ID" value="KAG5456008.1"/>
    <property type="molecule type" value="Genomic_DNA"/>
</dbReference>
<feature type="compositionally biased region" description="Basic residues" evidence="1">
    <location>
        <begin position="50"/>
        <end position="66"/>
    </location>
</feature>
<feature type="compositionally biased region" description="Polar residues" evidence="1">
    <location>
        <begin position="28"/>
        <end position="43"/>
    </location>
</feature>
<evidence type="ECO:0000256" key="1">
    <source>
        <dbReference type="SAM" id="MobiDB-lite"/>
    </source>
</evidence>
<organism evidence="2 3">
    <name type="scientific">Olpidium bornovanus</name>
    <dbReference type="NCBI Taxonomy" id="278681"/>
    <lineage>
        <taxon>Eukaryota</taxon>
        <taxon>Fungi</taxon>
        <taxon>Fungi incertae sedis</taxon>
        <taxon>Olpidiomycota</taxon>
        <taxon>Olpidiomycotina</taxon>
        <taxon>Olpidiomycetes</taxon>
        <taxon>Olpidiales</taxon>
        <taxon>Olpidiaceae</taxon>
        <taxon>Olpidium</taxon>
    </lineage>
</organism>
<name>A0A8H8DF45_9FUNG</name>
<feature type="region of interest" description="Disordered" evidence="1">
    <location>
        <begin position="27"/>
        <end position="76"/>
    </location>
</feature>
<dbReference type="AlphaFoldDB" id="A0A8H8DF45"/>
<sequence>MAASYRAPSRSLSLLQASLDRTAAQLVDPSTTVCPSTATTRILSRSPPARSRRRSSTNRRRRRRRSSSSSPNSSSK</sequence>
<protein>
    <submittedName>
        <fullName evidence="2">Uncharacterized protein</fullName>
    </submittedName>
</protein>
<proteinExistence type="predicted"/>
<gene>
    <name evidence="2" type="ORF">BJ554DRAFT_4367</name>
</gene>
<dbReference type="Proteomes" id="UP000673691">
    <property type="component" value="Unassembled WGS sequence"/>
</dbReference>